<accession>A0ABT8L336</accession>
<reference evidence="2" key="1">
    <citation type="submission" date="2023-06" db="EMBL/GenBank/DDBJ databases">
        <title>Genomic of Agaribacillus aureum.</title>
        <authorList>
            <person name="Wang G."/>
        </authorList>
    </citation>
    <scope>NUCLEOTIDE SEQUENCE</scope>
    <source>
        <strain evidence="2">BMA12</strain>
    </source>
</reference>
<protein>
    <submittedName>
        <fullName evidence="2">Acyl transferase</fullName>
    </submittedName>
</protein>
<feature type="domain" description="Acyl-protein synthetase LuxE" evidence="1">
    <location>
        <begin position="21"/>
        <end position="330"/>
    </location>
</feature>
<evidence type="ECO:0000259" key="1">
    <source>
        <dbReference type="Pfam" id="PF04443"/>
    </source>
</evidence>
<dbReference type="Proteomes" id="UP001172083">
    <property type="component" value="Unassembled WGS sequence"/>
</dbReference>
<dbReference type="RefSeq" id="WP_346757490.1">
    <property type="nucleotide sequence ID" value="NZ_JAUJEB010000001.1"/>
</dbReference>
<dbReference type="InterPro" id="IPR042099">
    <property type="entry name" value="ANL_N_sf"/>
</dbReference>
<dbReference type="GO" id="GO:0016740">
    <property type="term" value="F:transferase activity"/>
    <property type="evidence" value="ECO:0007669"/>
    <property type="project" value="UniProtKB-KW"/>
</dbReference>
<proteinExistence type="predicted"/>
<dbReference type="SUPFAM" id="SSF56801">
    <property type="entry name" value="Acetyl-CoA synthetase-like"/>
    <property type="match status" value="1"/>
</dbReference>
<evidence type="ECO:0000313" key="2">
    <source>
        <dbReference type="EMBL" id="MDN5212167.1"/>
    </source>
</evidence>
<comment type="caution">
    <text evidence="2">The sequence shown here is derived from an EMBL/GenBank/DDBJ whole genome shotgun (WGS) entry which is preliminary data.</text>
</comment>
<dbReference type="Gene3D" id="3.40.50.12780">
    <property type="entry name" value="N-terminal domain of ligase-like"/>
    <property type="match status" value="1"/>
</dbReference>
<gene>
    <name evidence="2" type="ORF">QQ020_08900</name>
</gene>
<dbReference type="Pfam" id="PF04443">
    <property type="entry name" value="LuxE"/>
    <property type="match status" value="1"/>
</dbReference>
<dbReference type="InterPro" id="IPR007534">
    <property type="entry name" value="LuxE"/>
</dbReference>
<dbReference type="EMBL" id="JAUJEB010000001">
    <property type="protein sequence ID" value="MDN5212167.1"/>
    <property type="molecule type" value="Genomic_DNA"/>
</dbReference>
<keyword evidence="3" id="KW-1185">Reference proteome</keyword>
<evidence type="ECO:0000313" key="3">
    <source>
        <dbReference type="Proteomes" id="UP001172083"/>
    </source>
</evidence>
<keyword evidence="2" id="KW-0808">Transferase</keyword>
<organism evidence="2 3">
    <name type="scientific">Agaribacillus aureus</name>
    <dbReference type="NCBI Taxonomy" id="3051825"/>
    <lineage>
        <taxon>Bacteria</taxon>
        <taxon>Pseudomonadati</taxon>
        <taxon>Bacteroidota</taxon>
        <taxon>Cytophagia</taxon>
        <taxon>Cytophagales</taxon>
        <taxon>Splendidivirgaceae</taxon>
        <taxon>Agaribacillus</taxon>
    </lineage>
</organism>
<name>A0ABT8L336_9BACT</name>
<sequence length="331" mass="37654">MNFLKSFKDRIFSIQEGEFEALAMELFDFQSQNNAVYSKYLQKLGVMPKTVSSCDEIPFLPIEFFKQHRVVSGEWQEQGIFMSSGTTGQIASKNYIEDLEYYKKVSRSIFESFYGPIDHYHILALLPSYLERGNSSLVYMVDNFIDISLSAYSGFYLSNYKQLVDKLNELAVNTKKVLLIGVTYALLDLVEGFQFDSGNDNLIVMETGGMKGKRKEMIRMQLHKALSEGFRLDSIHSEYGMTELNSQAYALAEGKFQTPPWMEIKIRDINDPFQVLPVGHSGGINIIDLSNVSTCAFIETKDLGRLNADHTFEVLGRFDNAEMRGCNLLIN</sequence>